<feature type="region of interest" description="Disordered" evidence="1">
    <location>
        <begin position="350"/>
        <end position="388"/>
    </location>
</feature>
<dbReference type="InterPro" id="IPR025646">
    <property type="entry name" value="DUF4350"/>
</dbReference>
<dbReference type="EMBL" id="JBHSQH010000001">
    <property type="protein sequence ID" value="MFC5973391.1"/>
    <property type="molecule type" value="Genomic_DNA"/>
</dbReference>
<dbReference type="RefSeq" id="WP_247417882.1">
    <property type="nucleotide sequence ID" value="NZ_JALLGW010000001.1"/>
</dbReference>
<feature type="transmembrane region" description="Helical" evidence="2">
    <location>
        <begin position="283"/>
        <end position="303"/>
    </location>
</feature>
<keyword evidence="2" id="KW-0472">Membrane</keyword>
<reference evidence="4 5" key="1">
    <citation type="journal article" date="2019" name="Int. J. Syst. Evol. Microbiol.">
        <title>The Global Catalogue of Microorganisms (GCM) 10K type strain sequencing project: providing services to taxonomists for standard genome sequencing and annotation.</title>
        <authorList>
            <consortium name="The Broad Institute Genomics Platform"/>
            <consortium name="The Broad Institute Genome Sequencing Center for Infectious Disease"/>
            <person name="Wu L."/>
            <person name="Ma J."/>
        </authorList>
    </citation>
    <scope>NUCLEOTIDE SEQUENCE [LARGE SCALE GENOMIC DNA]</scope>
    <source>
        <strain evidence="4 5">CGMCC 1.12543</strain>
    </source>
</reference>
<gene>
    <name evidence="4" type="ORF">ACFPYI_18840</name>
</gene>
<proteinExistence type="predicted"/>
<protein>
    <submittedName>
        <fullName evidence="4">DUF4350 domain-containing protein</fullName>
    </submittedName>
</protein>
<evidence type="ECO:0000313" key="4">
    <source>
        <dbReference type="EMBL" id="MFC5973391.1"/>
    </source>
</evidence>
<evidence type="ECO:0000313" key="5">
    <source>
        <dbReference type="Proteomes" id="UP001596099"/>
    </source>
</evidence>
<dbReference type="Pfam" id="PF14258">
    <property type="entry name" value="DUF4350"/>
    <property type="match status" value="1"/>
</dbReference>
<dbReference type="AlphaFoldDB" id="A0ABD5RS24"/>
<keyword evidence="2" id="KW-1133">Transmembrane helix</keyword>
<evidence type="ECO:0000259" key="3">
    <source>
        <dbReference type="Pfam" id="PF14258"/>
    </source>
</evidence>
<keyword evidence="2" id="KW-0812">Transmembrane</keyword>
<keyword evidence="5" id="KW-1185">Reference proteome</keyword>
<name>A0ABD5RS24_9EURY</name>
<evidence type="ECO:0000256" key="2">
    <source>
        <dbReference type="SAM" id="Phobius"/>
    </source>
</evidence>
<accession>A0ABD5RS24</accession>
<dbReference type="Proteomes" id="UP001596099">
    <property type="component" value="Unassembled WGS sequence"/>
</dbReference>
<sequence>MRTDLPRIALWVLTGVVLLGVVVGASTSGAAYGAFNPSWDGGSSLRTIAESQGTDAVYIQEATEYRSLSSESVAFILAPDESYSPNESAQVQSFVERGGTVVVADDSTGSNSLLASVGASSRVDGRLVRDERRYYRGPALPVATNVTALNRSTQPDESATASNLTASIDRLTLNYGSVLQPGNATVLVSTSEFAYLDSNRNEELDDTETLASRPVATVESIGEGHVVTVSDSSALINAMLDRQDNRAFIENLISGSDRVALDYSHTASLPPLAYVLVTFRASLLFQLWVGILFIWAIAVYLYWPTLREQPALRRLRHRIHGTNEQISPRLDAETAATALRRRRPDWDEDRIQRVATALGGEGPRDPWRGTRTSRAQRGEDPSDEPSEN</sequence>
<comment type="caution">
    <text evidence="4">The sequence shown here is derived from an EMBL/GenBank/DDBJ whole genome shotgun (WGS) entry which is preliminary data.</text>
</comment>
<evidence type="ECO:0000256" key="1">
    <source>
        <dbReference type="SAM" id="MobiDB-lite"/>
    </source>
</evidence>
<organism evidence="4 5">
    <name type="scientific">Halomarina salina</name>
    <dbReference type="NCBI Taxonomy" id="1872699"/>
    <lineage>
        <taxon>Archaea</taxon>
        <taxon>Methanobacteriati</taxon>
        <taxon>Methanobacteriota</taxon>
        <taxon>Stenosarchaea group</taxon>
        <taxon>Halobacteria</taxon>
        <taxon>Halobacteriales</taxon>
        <taxon>Natronomonadaceae</taxon>
        <taxon>Halomarina</taxon>
    </lineage>
</organism>
<feature type="domain" description="DUF4350" evidence="3">
    <location>
        <begin position="35"/>
        <end position="253"/>
    </location>
</feature>